<comment type="similarity">
    <text evidence="3">Belongs to the MNN1/MNT family.</text>
</comment>
<dbReference type="RefSeq" id="XP_018713316.1">
    <property type="nucleotide sequence ID" value="XM_018855169.1"/>
</dbReference>
<evidence type="ECO:0000256" key="1">
    <source>
        <dbReference type="ARBA" id="ARBA00004323"/>
    </source>
</evidence>
<proteinExistence type="inferred from homology"/>
<sequence>SRKTWFKFVMKDLLQSFAPKMPPITQQERGELIQGCRFATHTTIYDKNMLSRVKFSNERKADFSSNHKALVKKLLLMSTPPPNVYNGAGIVISGGGAYMAGALTTIVQVRETGSKLPIELVLNSMKEYDSYICDTLGSKFNYTCLVIEEEIGKDIVEEMKITKFQLKILGLLVTSFDHVIALDADNMPLKNPDHLLTCKAYLDTEFLLWPDLWQRTISPTYYEIAGMKAGEPVKRHGLENGKDFAEYFKKGRDHVHFHDLDGLPNHISTETGQMVFSKRKHYRSFLLALYYNMYGESHYWSMFYQGSPGDGDRDTFVPALHVFKEPYHVVERATWLAGFRREDNFFQETTIVQYDPNTSMTYDQLWKEWLMIKGYDLRMHFNQDNQYTRDLVKEFHALTHAVPEPEVFFLHVHRPKVNPILATHSDGYFDWNRQRNLGKVGVYTKDFGNIDWDLRFYTIAEWVACKGIKSDEWWKSVDRVQSLVCEAMSAYVNFLKKDTQDEEA</sequence>
<feature type="non-terminal residue" evidence="10">
    <location>
        <position position="504"/>
    </location>
</feature>
<dbReference type="GO" id="GO:0046354">
    <property type="term" value="P:mannan biosynthetic process"/>
    <property type="evidence" value="ECO:0007669"/>
    <property type="project" value="TreeGrafter"/>
</dbReference>
<organism evidence="10 11">
    <name type="scientific">Metschnikowia bicuspidata var. bicuspidata NRRL YB-4993</name>
    <dbReference type="NCBI Taxonomy" id="869754"/>
    <lineage>
        <taxon>Eukaryota</taxon>
        <taxon>Fungi</taxon>
        <taxon>Dikarya</taxon>
        <taxon>Ascomycota</taxon>
        <taxon>Saccharomycotina</taxon>
        <taxon>Pichiomycetes</taxon>
        <taxon>Metschnikowiaceae</taxon>
        <taxon>Metschnikowia</taxon>
    </lineage>
</organism>
<name>A0A1A0HFS2_9ASCO</name>
<evidence type="ECO:0000313" key="11">
    <source>
        <dbReference type="Proteomes" id="UP000092555"/>
    </source>
</evidence>
<dbReference type="AlphaFoldDB" id="A0A1A0HFS2"/>
<comment type="caution">
    <text evidence="10">The sequence shown here is derived from an EMBL/GenBank/DDBJ whole genome shotgun (WGS) entry which is preliminary data.</text>
</comment>
<dbReference type="GO" id="GO:0000139">
    <property type="term" value="C:Golgi membrane"/>
    <property type="evidence" value="ECO:0007669"/>
    <property type="project" value="UniProtKB-SubCell"/>
</dbReference>
<evidence type="ECO:0000256" key="7">
    <source>
        <dbReference type="ARBA" id="ARBA00022989"/>
    </source>
</evidence>
<dbReference type="GeneID" id="30028145"/>
<dbReference type="Proteomes" id="UP000092555">
    <property type="component" value="Unassembled WGS sequence"/>
</dbReference>
<accession>A0A1A0HFS2</accession>
<keyword evidence="8" id="KW-0333">Golgi apparatus</keyword>
<dbReference type="GO" id="GO:0000026">
    <property type="term" value="F:alpha-1,2-mannosyltransferase activity"/>
    <property type="evidence" value="ECO:0007669"/>
    <property type="project" value="TreeGrafter"/>
</dbReference>
<keyword evidence="6" id="KW-0735">Signal-anchor</keyword>
<dbReference type="SUPFAM" id="SSF53448">
    <property type="entry name" value="Nucleotide-diphospho-sugar transferases"/>
    <property type="match status" value="1"/>
</dbReference>
<dbReference type="PANTHER" id="PTHR31646:SF1">
    <property type="entry name" value="ALPHA-1,2-MANNOSYLTRANSFERASE MNN2"/>
    <property type="match status" value="1"/>
</dbReference>
<evidence type="ECO:0000313" key="10">
    <source>
        <dbReference type="EMBL" id="OBA22835.1"/>
    </source>
</evidence>
<reference evidence="10 11" key="1">
    <citation type="submission" date="2016-05" db="EMBL/GenBank/DDBJ databases">
        <title>Comparative genomics of biotechnologically important yeasts.</title>
        <authorList>
            <consortium name="DOE Joint Genome Institute"/>
            <person name="Riley R."/>
            <person name="Haridas S."/>
            <person name="Wolfe K.H."/>
            <person name="Lopes M.R."/>
            <person name="Hittinger C.T."/>
            <person name="Goker M."/>
            <person name="Salamov A."/>
            <person name="Wisecaver J."/>
            <person name="Long T.M."/>
            <person name="Aerts A.L."/>
            <person name="Barry K."/>
            <person name="Choi C."/>
            <person name="Clum A."/>
            <person name="Coughlan A.Y."/>
            <person name="Deshpande S."/>
            <person name="Douglass A.P."/>
            <person name="Hanson S.J."/>
            <person name="Klenk H.-P."/>
            <person name="LaButti K."/>
            <person name="Lapidus A."/>
            <person name="Lindquist E."/>
            <person name="Lipzen A."/>
            <person name="Meier-kolthoff J.P."/>
            <person name="Ohm R.A."/>
            <person name="Otillar R.P."/>
            <person name="Pangilinan J."/>
            <person name="Peng Y."/>
            <person name="Rokas A."/>
            <person name="Rosa C.A."/>
            <person name="Scheuner C."/>
            <person name="Sibirny A.A."/>
            <person name="Slot J.C."/>
            <person name="Stielow J.B."/>
            <person name="Sun H."/>
            <person name="Kurtzman C.P."/>
            <person name="Blackwell M."/>
            <person name="Grigoriev I.V."/>
            <person name="Jeffries T.W."/>
        </authorList>
    </citation>
    <scope>NUCLEOTIDE SEQUENCE [LARGE SCALE GENOMIC DNA]</scope>
    <source>
        <strain evidence="10 11">NRRL YB-4993</strain>
    </source>
</reference>
<evidence type="ECO:0000256" key="3">
    <source>
        <dbReference type="ARBA" id="ARBA00009105"/>
    </source>
</evidence>
<dbReference type="InterPro" id="IPR022751">
    <property type="entry name" value="Alpha_mannosyltransferase"/>
</dbReference>
<gene>
    <name evidence="10" type="ORF">METBIDRAFT_22505</name>
</gene>
<comment type="subcellular location">
    <subcellularLocation>
        <location evidence="1">Golgi apparatus membrane</location>
        <topology evidence="1">Single-pass type II membrane protein</topology>
    </subcellularLocation>
</comment>
<evidence type="ECO:0000256" key="2">
    <source>
        <dbReference type="ARBA" id="ARBA00004922"/>
    </source>
</evidence>
<protein>
    <submittedName>
        <fullName evidence="10">Nucleotide-diphospho-sugar transferase</fullName>
    </submittedName>
</protein>
<keyword evidence="7" id="KW-1133">Transmembrane helix</keyword>
<dbReference type="Pfam" id="PF11051">
    <property type="entry name" value="Mannosyl_trans3"/>
    <property type="match status" value="1"/>
</dbReference>
<evidence type="ECO:0000256" key="8">
    <source>
        <dbReference type="ARBA" id="ARBA00023034"/>
    </source>
</evidence>
<keyword evidence="5" id="KW-0812">Transmembrane</keyword>
<comment type="pathway">
    <text evidence="2">Protein modification; protein glycosylation.</text>
</comment>
<keyword evidence="11" id="KW-1185">Reference proteome</keyword>
<dbReference type="InterPro" id="IPR029044">
    <property type="entry name" value="Nucleotide-diphossugar_trans"/>
</dbReference>
<feature type="non-terminal residue" evidence="10">
    <location>
        <position position="1"/>
    </location>
</feature>
<dbReference type="PANTHER" id="PTHR31646">
    <property type="entry name" value="ALPHA-1,2-MANNOSYLTRANSFERASE MNN2"/>
    <property type="match status" value="1"/>
</dbReference>
<evidence type="ECO:0000256" key="5">
    <source>
        <dbReference type="ARBA" id="ARBA00022692"/>
    </source>
</evidence>
<dbReference type="OrthoDB" id="4484309at2759"/>
<dbReference type="Gene3D" id="3.90.550.10">
    <property type="entry name" value="Spore Coat Polysaccharide Biosynthesis Protein SpsA, Chain A"/>
    <property type="match status" value="1"/>
</dbReference>
<dbReference type="EMBL" id="LXTC01000001">
    <property type="protein sequence ID" value="OBA22835.1"/>
    <property type="molecule type" value="Genomic_DNA"/>
</dbReference>
<evidence type="ECO:0000256" key="9">
    <source>
        <dbReference type="ARBA" id="ARBA00023136"/>
    </source>
</evidence>
<evidence type="ECO:0000256" key="6">
    <source>
        <dbReference type="ARBA" id="ARBA00022968"/>
    </source>
</evidence>
<keyword evidence="4 10" id="KW-0808">Transferase</keyword>
<keyword evidence="9" id="KW-0472">Membrane</keyword>
<dbReference type="STRING" id="869754.A0A1A0HFS2"/>
<evidence type="ECO:0000256" key="4">
    <source>
        <dbReference type="ARBA" id="ARBA00022679"/>
    </source>
</evidence>